<evidence type="ECO:0000313" key="3">
    <source>
        <dbReference type="Proteomes" id="UP001063228"/>
    </source>
</evidence>
<dbReference type="EMBL" id="CP081201">
    <property type="protein sequence ID" value="UXZ98416.1"/>
    <property type="molecule type" value="Genomic_DNA"/>
</dbReference>
<proteinExistence type="predicted"/>
<keyword evidence="3" id="KW-1185">Reference proteome</keyword>
<evidence type="ECO:0000313" key="2">
    <source>
        <dbReference type="EMBL" id="UXZ98416.1"/>
    </source>
</evidence>
<gene>
    <name evidence="2" type="ORF">K3169_11385</name>
</gene>
<evidence type="ECO:0000259" key="1">
    <source>
        <dbReference type="Pfam" id="PF13503"/>
    </source>
</evidence>
<dbReference type="Proteomes" id="UP001063228">
    <property type="component" value="Chromosome"/>
</dbReference>
<sequence length="292" mass="33161">MHGQSVTSAISLPDDFTWDKPVGLLLDAIQVKNLLRSLYEWSPAPEAQVLYNGTRWASISQLSPCLVRIRDDQNPILQQFLANTADNWGYLLVSDGSWDELLAHVRWLTSIRPAGHDDMYLRISSPDVAHAIFDPEHNPGVEVFGPCHTALVTQHPVPGWRQYRRPGERPSSCLAESYAPNDAQWAALQMTAYRMSVNELYSHMSRFFPQYLADLSPEQRLERIHQMVASAIERGFRTRREIWLYANVFGFLGDEGLQSHPDIVELLTRKSDLTPHQSVDRAANLAAQRSTQ</sequence>
<organism evidence="2 3">
    <name type="scientific">Pseudomonas phytophila</name>
    <dbReference type="NCBI Taxonomy" id="2867264"/>
    <lineage>
        <taxon>Bacteria</taxon>
        <taxon>Pseudomonadati</taxon>
        <taxon>Pseudomonadota</taxon>
        <taxon>Gammaproteobacteria</taxon>
        <taxon>Pseudomonadales</taxon>
        <taxon>Pseudomonadaceae</taxon>
        <taxon>Pseudomonas</taxon>
    </lineage>
</organism>
<reference evidence="2" key="1">
    <citation type="submission" date="2021-08" db="EMBL/GenBank/DDBJ databases">
        <title>Complete genome sequence of Pseudomonas phytophila.</title>
        <authorList>
            <person name="Weir B.S."/>
            <person name="Templeton M.D."/>
            <person name="Arshed S."/>
            <person name="Andersen M.T."/>
            <person name="Jayaraman J."/>
        </authorList>
    </citation>
    <scope>NUCLEOTIDE SEQUENCE</scope>
    <source>
        <strain evidence="2">ICMP 23753</strain>
    </source>
</reference>
<accession>A0ABY6FKZ0</accession>
<protein>
    <submittedName>
        <fullName evidence="2">DUF4123 domain-containing protein</fullName>
    </submittedName>
</protein>
<feature type="domain" description="DUF4123" evidence="1">
    <location>
        <begin position="24"/>
        <end position="133"/>
    </location>
</feature>
<dbReference type="RefSeq" id="WP_231666539.1">
    <property type="nucleotide sequence ID" value="NZ_CP081201.1"/>
</dbReference>
<name>A0ABY6FKZ0_9PSED</name>
<dbReference type="Pfam" id="PF13503">
    <property type="entry name" value="DUF4123"/>
    <property type="match status" value="1"/>
</dbReference>
<dbReference type="InterPro" id="IPR025391">
    <property type="entry name" value="DUF4123"/>
</dbReference>